<dbReference type="GO" id="GO:0042162">
    <property type="term" value="F:telomeric DNA binding"/>
    <property type="evidence" value="ECO:0007669"/>
    <property type="project" value="TreeGrafter"/>
</dbReference>
<dbReference type="GO" id="GO:0000184">
    <property type="term" value="P:nuclear-transcribed mRNA catabolic process, nonsense-mediated decay"/>
    <property type="evidence" value="ECO:0007669"/>
    <property type="project" value="TreeGrafter"/>
</dbReference>
<feature type="compositionally biased region" description="Low complexity" evidence="1">
    <location>
        <begin position="1550"/>
        <end position="1561"/>
    </location>
</feature>
<protein>
    <submittedName>
        <fullName evidence="4">Uncharacterized protein</fullName>
    </submittedName>
</protein>
<feature type="region of interest" description="Disordered" evidence="1">
    <location>
        <begin position="1060"/>
        <end position="1084"/>
    </location>
</feature>
<dbReference type="SUPFAM" id="SSF48452">
    <property type="entry name" value="TPR-like"/>
    <property type="match status" value="1"/>
</dbReference>
<evidence type="ECO:0000259" key="3">
    <source>
        <dbReference type="Pfam" id="PF10374"/>
    </source>
</evidence>
<keyword evidence="5" id="KW-1185">Reference proteome</keyword>
<feature type="compositionally biased region" description="Gly residues" evidence="1">
    <location>
        <begin position="1126"/>
        <end position="1149"/>
    </location>
</feature>
<evidence type="ECO:0000313" key="5">
    <source>
        <dbReference type="Proteomes" id="UP000612055"/>
    </source>
</evidence>
<feature type="compositionally biased region" description="Low complexity" evidence="1">
    <location>
        <begin position="884"/>
        <end position="896"/>
    </location>
</feature>
<feature type="compositionally biased region" description="Low complexity" evidence="1">
    <location>
        <begin position="744"/>
        <end position="761"/>
    </location>
</feature>
<feature type="compositionally biased region" description="Gly residues" evidence="1">
    <location>
        <begin position="898"/>
        <end position="911"/>
    </location>
</feature>
<dbReference type="Gene3D" id="1.25.40.10">
    <property type="entry name" value="Tetratricopeptide repeat domain"/>
    <property type="match status" value="1"/>
</dbReference>
<dbReference type="EMBL" id="JAEHOE010000006">
    <property type="protein sequence ID" value="KAG2499552.1"/>
    <property type="molecule type" value="Genomic_DNA"/>
</dbReference>
<sequence>MYRPTGSSSPTAAAAAAAAAAGAKPTPLTPYRHAGGPSSTSGGGPGAGAGHGPGGPPGPFRGPSPPLWDQALEQEKRLRSELRKKSFWDPDVRRLRAALQGTYEALLFGHYDFACAHDVEPCLWKAVFYKPIEEFRSRVRALEGLAKGAHAAPGAGGATPAAVLASPEEARAQLARTTSAYLRFLDDALAFYRKTVWKLQWVYGSVGASVDVDAALQNEIQECVPRAVTPAGGRLPDVRPSVHRCLIYLGDLCRYQSMALKERPTSARPLWERAMSYYRQAARVLPGSGNPYNQMAVMSYYTGDELRAVYYYFRSLAVALPFATARENLLLLFEKNRGRYSTIASAHAAAALAGGPDAEARAAAGAAADVSTRFVRLAGLLFDRINLEQLGDVAGAALRDLESFLSQPSCRASLQKAPEADQLLFHLAIMAVFAVHNVAGSGGGGAGGGAAGPGGGAGQAGSGGGGGGGYAAAAVRSELRCHAMAVALRFAAVVAGCTASMAEAAAAGGGVGDVEPGFGAVSTACHVMLTWMVANPQLVASPEQPLGGTGSGPAPPEVVAEVAARAAFLHAAARLAAHLSDLTRRRAHDQDWQDPAVRHRSLPEDSELVGFGPLAPVLAVAAGWPAAADAPSGGAAVLAVRVARMLQALRHLDDALGPFRGGPAGLAVAANAPSPPPLAAAPPTAAGAARELARAVRSFRAAMDAAVHHSTAAAPLTATQHAAQHGPGHAPGALQTSTSGGRGHAAAAGWQADPAWANGVHGRTGSGTLGTGSHDGHAEGHGHGHAQPHTGAAGPPHAGVAHAGAPPPQVHAFGGAAPTRAAAQTAPVAPPQPPLPRMLQAGGGGGPMEAHPPAATAAAAVLGRSQQQLNGTSAPAFTGPLGAAAAGSGGRPSLSANAGGGAGAAGRGGGGDAEEEDEIVYQPPRGGHGGGLPRPASVSSALAALARTSSGGSGPGPLYHQAISQDLRGILSKVPSGGGSSLAPTSHQHSRDTSRDGSGLAIVRSPSALSGAGGELHLHGAAAAAAAAPPPGLILSLGLGGGAAGGALAGYPGFGSSGLTSPTSGQGATLPPSPRIAGLEGAGSAGATGTGMLGWVPVRPPSPAVGELPGAGTIGLLQHMLHGPATGAGAGTGTGTSGSGSGGGGGGLLPVGTRRTSVGAPATLATAAGSAGTSGGRPGSGRRLSAQPMLMAEPAAGHVDSTSPHATAAATTANNNNTNVNSSSAPAAAAFAGLPASLQQRVQPAGGALAPQSLLAYGSGGSASAAGVGTFSGLPLAAAAGAGRPPGGSMSTLNWLGPGRGNNGSVSGPAGGAGGVGPGGVGGMDMSSFFAAAAGSYRAAALAEATAEATAVAMADDVLQAMDEDEPPFARPSAGGGLYGIAAAAGGSGPGGLPAGSGGPSRGVTASGYNALTGDYMVVDGADRFSPAVAAAAAGGGGIGRDFVTREPSAASDGIPAAMNLGSFGGGGGFGHNRFGSSGSGSGHGVLLAAAAAAASRGSMEGFGGSGSGVTPHDASAAAAVLSGFGSWGVVPPALPEHLNDFHNYLRRSAPNPTGATAGTAGTAGTGSGAAAAALLPPRSGSAAAPAAEGYVGEDLSCLSFLAAQLQAPAANGTGGGAGGQQGWAGQQG</sequence>
<feature type="region of interest" description="Disordered" evidence="1">
    <location>
        <begin position="1"/>
        <end position="68"/>
    </location>
</feature>
<feature type="compositionally biased region" description="Polar residues" evidence="1">
    <location>
        <begin position="1"/>
        <end position="11"/>
    </location>
</feature>
<dbReference type="GO" id="GO:0070034">
    <property type="term" value="F:telomerase RNA binding"/>
    <property type="evidence" value="ECO:0007669"/>
    <property type="project" value="TreeGrafter"/>
</dbReference>
<dbReference type="Proteomes" id="UP000612055">
    <property type="component" value="Unassembled WGS sequence"/>
</dbReference>
<feature type="region of interest" description="Disordered" evidence="1">
    <location>
        <begin position="1282"/>
        <end position="1311"/>
    </location>
</feature>
<proteinExistence type="predicted"/>
<feature type="compositionally biased region" description="Gly residues" evidence="1">
    <location>
        <begin position="41"/>
        <end position="53"/>
    </location>
</feature>
<feature type="region of interest" description="Disordered" evidence="1">
    <location>
        <begin position="884"/>
        <end position="915"/>
    </location>
</feature>
<feature type="compositionally biased region" description="Pro residues" evidence="1">
    <location>
        <begin position="54"/>
        <end position="66"/>
    </location>
</feature>
<dbReference type="PANTHER" id="PTHR15696:SF0">
    <property type="entry name" value="TELOMERASE-BINDING PROTEIN EST1A"/>
    <property type="match status" value="1"/>
</dbReference>
<comment type="caution">
    <text evidence="4">The sequence shown here is derived from an EMBL/GenBank/DDBJ whole genome shotgun (WGS) entry which is preliminary data.</text>
</comment>
<feature type="region of interest" description="Disordered" evidence="1">
    <location>
        <begin position="971"/>
        <end position="999"/>
    </location>
</feature>
<feature type="domain" description="Telomerase activating protein Est1-like N-terminal" evidence="3">
    <location>
        <begin position="119"/>
        <end position="259"/>
    </location>
</feature>
<dbReference type="GO" id="GO:0005697">
    <property type="term" value="C:telomerase holoenzyme complex"/>
    <property type="evidence" value="ECO:0007669"/>
    <property type="project" value="TreeGrafter"/>
</dbReference>
<gene>
    <name evidence="4" type="ORF">HYH03_002497</name>
</gene>
<dbReference type="InterPro" id="IPR018834">
    <property type="entry name" value="DNA/RNA-bd_Est1-type"/>
</dbReference>
<feature type="region of interest" description="Disordered" evidence="1">
    <location>
        <begin position="1125"/>
        <end position="1155"/>
    </location>
</feature>
<organism evidence="4 5">
    <name type="scientific">Edaphochlamys debaryana</name>
    <dbReference type="NCBI Taxonomy" id="47281"/>
    <lineage>
        <taxon>Eukaryota</taxon>
        <taxon>Viridiplantae</taxon>
        <taxon>Chlorophyta</taxon>
        <taxon>core chlorophytes</taxon>
        <taxon>Chlorophyceae</taxon>
        <taxon>CS clade</taxon>
        <taxon>Chlamydomonadales</taxon>
        <taxon>Chlamydomonadales incertae sedis</taxon>
        <taxon>Edaphochlamys</taxon>
    </lineage>
</organism>
<evidence type="ECO:0000256" key="1">
    <source>
        <dbReference type="SAM" id="MobiDB-lite"/>
    </source>
</evidence>
<feature type="region of interest" description="Disordered" evidence="1">
    <location>
        <begin position="1550"/>
        <end position="1569"/>
    </location>
</feature>
<dbReference type="OrthoDB" id="69928at2759"/>
<dbReference type="PANTHER" id="PTHR15696">
    <property type="entry name" value="SMG-7 SUPPRESSOR WITH MORPHOLOGICAL EFFECT ON GENITALIA PROTEIN 7"/>
    <property type="match status" value="1"/>
</dbReference>
<evidence type="ECO:0000259" key="2">
    <source>
        <dbReference type="Pfam" id="PF10373"/>
    </source>
</evidence>
<reference evidence="4" key="1">
    <citation type="journal article" date="2020" name="bioRxiv">
        <title>Comparative genomics of Chlamydomonas.</title>
        <authorList>
            <person name="Craig R.J."/>
            <person name="Hasan A.R."/>
            <person name="Ness R.W."/>
            <person name="Keightley P.D."/>
        </authorList>
    </citation>
    <scope>NUCLEOTIDE SEQUENCE</scope>
    <source>
        <strain evidence="4">CCAP 11/70</strain>
    </source>
</reference>
<dbReference type="InterPro" id="IPR019458">
    <property type="entry name" value="Est1-like_N"/>
</dbReference>
<feature type="region of interest" description="Disordered" evidence="1">
    <location>
        <begin position="718"/>
        <end position="856"/>
    </location>
</feature>
<evidence type="ECO:0000313" key="4">
    <source>
        <dbReference type="EMBL" id="KAG2499552.1"/>
    </source>
</evidence>
<dbReference type="InterPro" id="IPR011990">
    <property type="entry name" value="TPR-like_helical_dom_sf"/>
</dbReference>
<dbReference type="Pfam" id="PF10374">
    <property type="entry name" value="EST1"/>
    <property type="match status" value="1"/>
</dbReference>
<accession>A0A835YDD9</accession>
<feature type="compositionally biased region" description="Low complexity" evidence="1">
    <location>
        <begin position="12"/>
        <end position="23"/>
    </location>
</feature>
<feature type="compositionally biased region" description="Low complexity" evidence="1">
    <location>
        <begin position="785"/>
        <end position="827"/>
    </location>
</feature>
<dbReference type="Pfam" id="PF10373">
    <property type="entry name" value="EST1_DNA_bind"/>
    <property type="match status" value="1"/>
</dbReference>
<feature type="compositionally biased region" description="Low complexity" evidence="1">
    <location>
        <begin position="718"/>
        <end position="733"/>
    </location>
</feature>
<name>A0A835YDD9_9CHLO</name>
<dbReference type="InterPro" id="IPR045153">
    <property type="entry name" value="Est1/Ebs1-like"/>
</dbReference>
<feature type="domain" description="DNA/RNA-binding" evidence="2">
    <location>
        <begin position="274"/>
        <end position="615"/>
    </location>
</feature>